<proteinExistence type="predicted"/>
<reference evidence="1" key="1">
    <citation type="submission" date="2014-11" db="EMBL/GenBank/DDBJ databases">
        <authorList>
            <person name="Amaro Gonzalez C."/>
        </authorList>
    </citation>
    <scope>NUCLEOTIDE SEQUENCE</scope>
</reference>
<name>A0A0E9TMR7_ANGAN</name>
<evidence type="ECO:0000313" key="1">
    <source>
        <dbReference type="EMBL" id="JAH54886.1"/>
    </source>
</evidence>
<reference evidence="1" key="2">
    <citation type="journal article" date="2015" name="Fish Shellfish Immunol.">
        <title>Early steps in the European eel (Anguilla anguilla)-Vibrio vulnificus interaction in the gills: Role of the RtxA13 toxin.</title>
        <authorList>
            <person name="Callol A."/>
            <person name="Pajuelo D."/>
            <person name="Ebbesson L."/>
            <person name="Teles M."/>
            <person name="MacKenzie S."/>
            <person name="Amaro C."/>
        </authorList>
    </citation>
    <scope>NUCLEOTIDE SEQUENCE</scope>
</reference>
<accession>A0A0E9TMR7</accession>
<dbReference type="EMBL" id="GBXM01053691">
    <property type="protein sequence ID" value="JAH54886.1"/>
    <property type="molecule type" value="Transcribed_RNA"/>
</dbReference>
<dbReference type="AlphaFoldDB" id="A0A0E9TMR7"/>
<organism evidence="1">
    <name type="scientific">Anguilla anguilla</name>
    <name type="common">European freshwater eel</name>
    <name type="synonym">Muraena anguilla</name>
    <dbReference type="NCBI Taxonomy" id="7936"/>
    <lineage>
        <taxon>Eukaryota</taxon>
        <taxon>Metazoa</taxon>
        <taxon>Chordata</taxon>
        <taxon>Craniata</taxon>
        <taxon>Vertebrata</taxon>
        <taxon>Euteleostomi</taxon>
        <taxon>Actinopterygii</taxon>
        <taxon>Neopterygii</taxon>
        <taxon>Teleostei</taxon>
        <taxon>Anguilliformes</taxon>
        <taxon>Anguillidae</taxon>
        <taxon>Anguilla</taxon>
    </lineage>
</organism>
<sequence length="28" mass="3180">MDWKKVVLDFTPISYPANSVILLCEISP</sequence>
<protein>
    <submittedName>
        <fullName evidence="1">Uncharacterized protein</fullName>
    </submittedName>
</protein>